<dbReference type="Proteomes" id="UP001187192">
    <property type="component" value="Unassembled WGS sequence"/>
</dbReference>
<evidence type="ECO:0000256" key="3">
    <source>
        <dbReference type="ARBA" id="ARBA00022679"/>
    </source>
</evidence>
<dbReference type="AlphaFoldDB" id="A0AA87ZZF7"/>
<evidence type="ECO:0000256" key="1">
    <source>
        <dbReference type="ARBA" id="ARBA00004323"/>
    </source>
</evidence>
<dbReference type="GO" id="GO:0016763">
    <property type="term" value="F:pentosyltransferase activity"/>
    <property type="evidence" value="ECO:0007669"/>
    <property type="project" value="UniProtKB-ARBA"/>
</dbReference>
<sequence length="403" mass="45255">MQLDIAFLPFRGTPVGQITCDRSHRDYDLCSINGPTLLDPRAATLHALDPTNLNPPTTSLKIRPYPRKSDEDAMSSVQEFNLTSFPPKFSCGVTHYSPAIVFSAGGYTGNFFHDFGDGFVPLFITVNSLFSNQDIILVISDVRGWWLQKYVELLSRISNHPIIDLNKENTVHCFPSSIVGLVTHGTMKVDPNLLQQPKTLLSFHTFLENAYTQEITTQLTNRIENARPRMILIGRKKNVSRVILNEKEVVKAAEEVGFDVVVFDPIKNSSLSNAFKLIAASHAMLGVHGAGLTHFLFLRPGSVLMQVVPLAMEGASRSCYESPGKDLGLKYIEYKIEAKESSLLEIYGNSSLVIRDPQAVVGGEWKNMHLYLKNQNVKIDLSRFRRYLREAYEKAKRFMDIEG</sequence>
<keyword evidence="4" id="KW-0325">Glycoprotein</keyword>
<evidence type="ECO:0000259" key="5">
    <source>
        <dbReference type="Pfam" id="PF04577"/>
    </source>
</evidence>
<reference evidence="6" key="1">
    <citation type="submission" date="2023-07" db="EMBL/GenBank/DDBJ databases">
        <title>draft genome sequence of fig (Ficus carica).</title>
        <authorList>
            <person name="Takahashi T."/>
            <person name="Nishimura K."/>
        </authorList>
    </citation>
    <scope>NUCLEOTIDE SEQUENCE</scope>
</reference>
<name>A0AA87ZZF7_FICCA</name>
<keyword evidence="2" id="KW-0328">Glycosyltransferase</keyword>
<keyword evidence="3" id="KW-0808">Transferase</keyword>
<keyword evidence="7" id="KW-1185">Reference proteome</keyword>
<dbReference type="EMBL" id="BTGU01000013">
    <property type="protein sequence ID" value="GMN41940.1"/>
    <property type="molecule type" value="Genomic_DNA"/>
</dbReference>
<dbReference type="InterPro" id="IPR007657">
    <property type="entry name" value="Glycosyltransferase_61"/>
</dbReference>
<comment type="subcellular location">
    <subcellularLocation>
        <location evidence="1">Golgi apparatus membrane</location>
        <topology evidence="1">Single-pass type II membrane protein</topology>
    </subcellularLocation>
</comment>
<proteinExistence type="predicted"/>
<dbReference type="GO" id="GO:0000139">
    <property type="term" value="C:Golgi membrane"/>
    <property type="evidence" value="ECO:0007669"/>
    <property type="project" value="UniProtKB-SubCell"/>
</dbReference>
<gene>
    <name evidence="6" type="ORF">TIFTF001_011157</name>
</gene>
<evidence type="ECO:0000256" key="2">
    <source>
        <dbReference type="ARBA" id="ARBA00022676"/>
    </source>
</evidence>
<accession>A0AA87ZZF7</accession>
<dbReference type="PANTHER" id="PTHR20961">
    <property type="entry name" value="GLYCOSYLTRANSFERASE"/>
    <property type="match status" value="1"/>
</dbReference>
<dbReference type="Pfam" id="PF04577">
    <property type="entry name" value="Glyco_transf_61"/>
    <property type="match status" value="1"/>
</dbReference>
<evidence type="ECO:0000256" key="4">
    <source>
        <dbReference type="ARBA" id="ARBA00023180"/>
    </source>
</evidence>
<evidence type="ECO:0000313" key="6">
    <source>
        <dbReference type="EMBL" id="GMN41940.1"/>
    </source>
</evidence>
<protein>
    <recommendedName>
        <fullName evidence="5">Glycosyltransferase 61 catalytic domain-containing protein</fullName>
    </recommendedName>
</protein>
<feature type="domain" description="Glycosyltransferase 61 catalytic" evidence="5">
    <location>
        <begin position="206"/>
        <end position="304"/>
    </location>
</feature>
<comment type="caution">
    <text evidence="6">The sequence shown here is derived from an EMBL/GenBank/DDBJ whole genome shotgun (WGS) entry which is preliminary data.</text>
</comment>
<organism evidence="6 7">
    <name type="scientific">Ficus carica</name>
    <name type="common">Common fig</name>
    <dbReference type="NCBI Taxonomy" id="3494"/>
    <lineage>
        <taxon>Eukaryota</taxon>
        <taxon>Viridiplantae</taxon>
        <taxon>Streptophyta</taxon>
        <taxon>Embryophyta</taxon>
        <taxon>Tracheophyta</taxon>
        <taxon>Spermatophyta</taxon>
        <taxon>Magnoliopsida</taxon>
        <taxon>eudicotyledons</taxon>
        <taxon>Gunneridae</taxon>
        <taxon>Pentapetalae</taxon>
        <taxon>rosids</taxon>
        <taxon>fabids</taxon>
        <taxon>Rosales</taxon>
        <taxon>Moraceae</taxon>
        <taxon>Ficeae</taxon>
        <taxon>Ficus</taxon>
    </lineage>
</organism>
<evidence type="ECO:0000313" key="7">
    <source>
        <dbReference type="Proteomes" id="UP001187192"/>
    </source>
</evidence>
<dbReference type="InterPro" id="IPR049625">
    <property type="entry name" value="Glyco_transf_61_cat"/>
</dbReference>
<dbReference type="PANTHER" id="PTHR20961:SF86">
    <property type="entry name" value="GLYCOSYLTRANSFERASE FAMILY 61 PROTEIN"/>
    <property type="match status" value="1"/>
</dbReference>